<evidence type="ECO:0000256" key="8">
    <source>
        <dbReference type="ARBA" id="ARBA00023310"/>
    </source>
</evidence>
<dbReference type="SUPFAM" id="SSF52943">
    <property type="entry name" value="ATP synthase (F1-ATPase), gamma subunit"/>
    <property type="match status" value="1"/>
</dbReference>
<evidence type="ECO:0000256" key="6">
    <source>
        <dbReference type="ARBA" id="ARBA00023136"/>
    </source>
</evidence>
<gene>
    <name evidence="9" type="ORF">VO56_01095</name>
</gene>
<keyword evidence="5" id="KW-0406">Ion transport</keyword>
<proteinExistence type="inferred from homology"/>
<evidence type="ECO:0000256" key="2">
    <source>
        <dbReference type="ARBA" id="ARBA00007681"/>
    </source>
</evidence>
<dbReference type="InterPro" id="IPR035968">
    <property type="entry name" value="ATP_synth_F1_ATPase_gsu"/>
</dbReference>
<dbReference type="Proteomes" id="UP000032722">
    <property type="component" value="Chromosome"/>
</dbReference>
<dbReference type="EMBL" id="CP011021">
    <property type="protein sequence ID" value="AKA49864.1"/>
    <property type="molecule type" value="Genomic_DNA"/>
</dbReference>
<keyword evidence="8" id="KW-0066">ATP synthesis</keyword>
<reference evidence="9 10" key="1">
    <citation type="journal article" date="2015" name="Genome Announc.">
        <title>Complete Genome Sequence of Mycoplasma meleagridis, a Possible Emerging Pathogen in Chickens.</title>
        <authorList>
            <person name="Abolnik C."/>
        </authorList>
    </citation>
    <scope>NUCLEOTIDE SEQUENCE [LARGE SCALE GENOMIC DNA]</scope>
    <source>
        <strain evidence="9 10">B2096 8B</strain>
    </source>
</reference>
<evidence type="ECO:0000313" key="9">
    <source>
        <dbReference type="EMBL" id="AKA49864.1"/>
    </source>
</evidence>
<dbReference type="GO" id="GO:0046933">
    <property type="term" value="F:proton-transporting ATP synthase activity, rotational mechanism"/>
    <property type="evidence" value="ECO:0007669"/>
    <property type="project" value="InterPro"/>
</dbReference>
<dbReference type="NCBIfam" id="NF045933">
    <property type="entry name" value="MSC_0622_gamma"/>
    <property type="match status" value="1"/>
</dbReference>
<dbReference type="KEGG" id="mgb:VO56_01095"/>
<keyword evidence="7" id="KW-0139">CF(1)</keyword>
<dbReference type="GO" id="GO:0045259">
    <property type="term" value="C:proton-transporting ATP synthase complex"/>
    <property type="evidence" value="ECO:0007669"/>
    <property type="project" value="UniProtKB-KW"/>
</dbReference>
<protein>
    <recommendedName>
        <fullName evidence="11">ATP synthase gamma chain</fullName>
    </recommendedName>
</protein>
<comment type="similarity">
    <text evidence="2">Belongs to the ATPase gamma chain family.</text>
</comment>
<sequence length="304" mass="35617">MHIKKIKSKLVSLSKLMKIVESKKNITLIDILKLSKRISIYYERAIQSKDIVQTLLEDHNVDSPLLDFSALVSEKSFFNKFKKVAAKKTIWVYVTEEEKYSTNSYFKHEKSLQEFFKEGDLMIAIGARAINFATQNGYPILFKSETNDLDRLANTLPSLIESYYQNYGFHNLRFVLNSSKVKNSYLDVLPMESLNFNLNVKNLDLEATIDVKKMNIYPDIKEFIETEIIAYLTYIFYTLLNESALIYLKYKLVAQNQKIHDLEKKFKQTKLYMLRGKRELEIEELSLLSKKKDLLHEKGETVNE</sequence>
<dbReference type="PATRIC" id="fig|29556.3.peg.221"/>
<evidence type="ECO:0000313" key="10">
    <source>
        <dbReference type="Proteomes" id="UP000032722"/>
    </source>
</evidence>
<comment type="subcellular location">
    <subcellularLocation>
        <location evidence="1">Membrane</location>
        <topology evidence="1">Peripheral membrane protein</topology>
    </subcellularLocation>
</comment>
<evidence type="ECO:0000256" key="5">
    <source>
        <dbReference type="ARBA" id="ARBA00023065"/>
    </source>
</evidence>
<evidence type="ECO:0000256" key="4">
    <source>
        <dbReference type="ARBA" id="ARBA00022781"/>
    </source>
</evidence>
<evidence type="ECO:0008006" key="11">
    <source>
        <dbReference type="Google" id="ProtNLM"/>
    </source>
</evidence>
<organism evidence="10">
    <name type="scientific">Mycoplasmopsis gallinacea</name>
    <dbReference type="NCBI Taxonomy" id="29556"/>
    <lineage>
        <taxon>Bacteria</taxon>
        <taxon>Bacillati</taxon>
        <taxon>Mycoplasmatota</taxon>
        <taxon>Mycoplasmoidales</taxon>
        <taxon>Metamycoplasmataceae</taxon>
        <taxon>Mycoplasmopsis</taxon>
    </lineage>
</organism>
<keyword evidence="4" id="KW-0375">Hydrogen ion transport</keyword>
<dbReference type="AlphaFoldDB" id="A0A0D5ZJJ4"/>
<dbReference type="HOGENOM" id="CLU_079868_0_0_14"/>
<evidence type="ECO:0000256" key="1">
    <source>
        <dbReference type="ARBA" id="ARBA00004170"/>
    </source>
</evidence>
<keyword evidence="3" id="KW-0813">Transport</keyword>
<evidence type="ECO:0000256" key="7">
    <source>
        <dbReference type="ARBA" id="ARBA00023196"/>
    </source>
</evidence>
<name>A0A0D5ZJJ4_9BACT</name>
<evidence type="ECO:0000256" key="3">
    <source>
        <dbReference type="ARBA" id="ARBA00022448"/>
    </source>
</evidence>
<accession>A0A0D5ZJJ4</accession>
<keyword evidence="6" id="KW-0472">Membrane</keyword>